<evidence type="ECO:0000313" key="3">
    <source>
        <dbReference type="Proteomes" id="UP001153269"/>
    </source>
</evidence>
<keyword evidence="3" id="KW-1185">Reference proteome</keyword>
<dbReference type="EMBL" id="CADEAL010003967">
    <property type="protein sequence ID" value="CAB1448158.1"/>
    <property type="molecule type" value="Genomic_DNA"/>
</dbReference>
<evidence type="ECO:0000256" key="1">
    <source>
        <dbReference type="SAM" id="MobiDB-lite"/>
    </source>
</evidence>
<comment type="caution">
    <text evidence="2">The sequence shown here is derived from an EMBL/GenBank/DDBJ whole genome shotgun (WGS) entry which is preliminary data.</text>
</comment>
<gene>
    <name evidence="2" type="ORF">PLEPLA_LOCUS35821</name>
</gene>
<sequence>MALSWQPQRPMSLMLLLGQQGGSESQTGGKDREDTGKELGCTADWKTLRLLLFDASVDDKEHVKAEEKHLHSPSVKMHMSLRESRAGPSVRFVVFDDSTGAEIKPIKASRRSLITPNLLDLEELGVTQPIRRDNLDPP</sequence>
<dbReference type="AlphaFoldDB" id="A0A9N7V982"/>
<proteinExistence type="predicted"/>
<feature type="region of interest" description="Disordered" evidence="1">
    <location>
        <begin position="14"/>
        <end position="38"/>
    </location>
</feature>
<reference evidence="2" key="1">
    <citation type="submission" date="2020-03" db="EMBL/GenBank/DDBJ databases">
        <authorList>
            <person name="Weist P."/>
        </authorList>
    </citation>
    <scope>NUCLEOTIDE SEQUENCE</scope>
</reference>
<name>A0A9N7V982_PLEPL</name>
<accession>A0A9N7V982</accession>
<dbReference type="Proteomes" id="UP001153269">
    <property type="component" value="Unassembled WGS sequence"/>
</dbReference>
<protein>
    <submittedName>
        <fullName evidence="2">Uncharacterized protein</fullName>
    </submittedName>
</protein>
<evidence type="ECO:0000313" key="2">
    <source>
        <dbReference type="EMBL" id="CAB1448158.1"/>
    </source>
</evidence>
<organism evidence="2 3">
    <name type="scientific">Pleuronectes platessa</name>
    <name type="common">European plaice</name>
    <dbReference type="NCBI Taxonomy" id="8262"/>
    <lineage>
        <taxon>Eukaryota</taxon>
        <taxon>Metazoa</taxon>
        <taxon>Chordata</taxon>
        <taxon>Craniata</taxon>
        <taxon>Vertebrata</taxon>
        <taxon>Euteleostomi</taxon>
        <taxon>Actinopterygii</taxon>
        <taxon>Neopterygii</taxon>
        <taxon>Teleostei</taxon>
        <taxon>Neoteleostei</taxon>
        <taxon>Acanthomorphata</taxon>
        <taxon>Carangaria</taxon>
        <taxon>Pleuronectiformes</taxon>
        <taxon>Pleuronectoidei</taxon>
        <taxon>Pleuronectidae</taxon>
        <taxon>Pleuronectes</taxon>
    </lineage>
</organism>
<feature type="compositionally biased region" description="Low complexity" evidence="1">
    <location>
        <begin position="14"/>
        <end position="28"/>
    </location>
</feature>